<feature type="region of interest" description="Disordered" evidence="1">
    <location>
        <begin position="15"/>
        <end position="41"/>
    </location>
</feature>
<dbReference type="AlphaFoldDB" id="A0A833MWQ6"/>
<evidence type="ECO:0000256" key="1">
    <source>
        <dbReference type="SAM" id="MobiDB-lite"/>
    </source>
</evidence>
<sequence length="41" mass="4622">MRLIDLGQEARHYDAASMENRQRSSCGMRTKQVRNASAPAD</sequence>
<dbReference type="Proteomes" id="UP000469949">
    <property type="component" value="Unassembled WGS sequence"/>
</dbReference>
<evidence type="ECO:0000313" key="2">
    <source>
        <dbReference type="EMBL" id="KAB7784557.1"/>
    </source>
</evidence>
<dbReference type="EMBL" id="WEKV01000010">
    <property type="protein sequence ID" value="KAB7784557.1"/>
    <property type="molecule type" value="Genomic_DNA"/>
</dbReference>
<protein>
    <submittedName>
        <fullName evidence="2">Uncharacterized protein</fullName>
    </submittedName>
</protein>
<name>A0A833MWQ6_9HYPH</name>
<reference evidence="2 3" key="1">
    <citation type="submission" date="2019-10" db="EMBL/GenBank/DDBJ databases">
        <title>Draft Genome Sequence of the Caffeine Degrading Methylotroph Methylorubrum populi PINKEL.</title>
        <authorList>
            <person name="Dawson S.C."/>
            <person name="Zhang X."/>
            <person name="Wright M.E."/>
            <person name="Sharma G."/>
            <person name="Langner J.T."/>
            <person name="Ditty J.L."/>
            <person name="Subuyuj G.A."/>
        </authorList>
    </citation>
    <scope>NUCLEOTIDE SEQUENCE [LARGE SCALE GENOMIC DNA]</scope>
    <source>
        <strain evidence="2 3">Pinkel</strain>
    </source>
</reference>
<accession>A0A833MWQ6</accession>
<organism evidence="2 3">
    <name type="scientific">Methylorubrum populi</name>
    <dbReference type="NCBI Taxonomy" id="223967"/>
    <lineage>
        <taxon>Bacteria</taxon>
        <taxon>Pseudomonadati</taxon>
        <taxon>Pseudomonadota</taxon>
        <taxon>Alphaproteobacteria</taxon>
        <taxon>Hyphomicrobiales</taxon>
        <taxon>Methylobacteriaceae</taxon>
        <taxon>Methylorubrum</taxon>
    </lineage>
</organism>
<proteinExistence type="predicted"/>
<evidence type="ECO:0000313" key="3">
    <source>
        <dbReference type="Proteomes" id="UP000469949"/>
    </source>
</evidence>
<comment type="caution">
    <text evidence="2">The sequence shown here is derived from an EMBL/GenBank/DDBJ whole genome shotgun (WGS) entry which is preliminary data.</text>
</comment>
<gene>
    <name evidence="2" type="ORF">F8B43_2590</name>
</gene>